<feature type="transmembrane region" description="Helical" evidence="1">
    <location>
        <begin position="77"/>
        <end position="99"/>
    </location>
</feature>
<sequence>MVRELGEVTAVGRGVITIATQLKSGCGSCVQQSTCGAGIISKVFSEKRAELTVETDDKFALGETVQLSIAEEWLTRFALLVYGLPIVALLVSAIALSAIPGISEGIVILLSFGCFGLTFAALKGSLRGRDLKVNRVVGIQRLS</sequence>
<dbReference type="PANTHER" id="PTHR35867">
    <property type="entry name" value="PROTEIN RSEC"/>
    <property type="match status" value="1"/>
</dbReference>
<dbReference type="InterPro" id="IPR007359">
    <property type="entry name" value="SigmaE_reg_RseC_MucC"/>
</dbReference>
<dbReference type="OrthoDB" id="9795854at2"/>
<keyword evidence="1" id="KW-0472">Membrane</keyword>
<keyword evidence="1" id="KW-1133">Transmembrane helix</keyword>
<keyword evidence="3" id="KW-1185">Reference proteome</keyword>
<comment type="caution">
    <text evidence="2">The sequence shown here is derived from an EMBL/GenBank/DDBJ whole genome shotgun (WGS) entry which is preliminary data.</text>
</comment>
<evidence type="ECO:0000313" key="3">
    <source>
        <dbReference type="Proteomes" id="UP000287996"/>
    </source>
</evidence>
<reference evidence="2 3" key="1">
    <citation type="journal article" date="2011" name="Front. Microbiol.">
        <title>Genomic signatures of strain selection and enhancement in Bacillus atrophaeus var. globigii, a historical biowarfare simulant.</title>
        <authorList>
            <person name="Gibbons H.S."/>
            <person name="Broomall S.M."/>
            <person name="McNew L.A."/>
            <person name="Daligault H."/>
            <person name="Chapman C."/>
            <person name="Bruce D."/>
            <person name="Karavis M."/>
            <person name="Krepps M."/>
            <person name="McGregor P.A."/>
            <person name="Hong C."/>
            <person name="Park K.H."/>
            <person name="Akmal A."/>
            <person name="Feldman A."/>
            <person name="Lin J.S."/>
            <person name="Chang W.E."/>
            <person name="Higgs B.W."/>
            <person name="Demirev P."/>
            <person name="Lindquist J."/>
            <person name="Liem A."/>
            <person name="Fochler E."/>
            <person name="Read T.D."/>
            <person name="Tapia R."/>
            <person name="Johnson S."/>
            <person name="Bishop-Lilly K.A."/>
            <person name="Detter C."/>
            <person name="Han C."/>
            <person name="Sozhamannan S."/>
            <person name="Rosenzweig C.N."/>
            <person name="Skowronski E.W."/>
        </authorList>
    </citation>
    <scope>NUCLEOTIDE SEQUENCE [LARGE SCALE GENOMIC DNA]</scope>
    <source>
        <strain evidence="2 3">CC-PW-9</strain>
    </source>
</reference>
<dbReference type="InterPro" id="IPR026268">
    <property type="entry name" value="RseC"/>
</dbReference>
<name>A0A432ZRV6_9GAMM</name>
<feature type="transmembrane region" description="Helical" evidence="1">
    <location>
        <begin position="105"/>
        <end position="122"/>
    </location>
</feature>
<dbReference type="Proteomes" id="UP000287996">
    <property type="component" value="Unassembled WGS sequence"/>
</dbReference>
<keyword evidence="1" id="KW-0812">Transmembrane</keyword>
<dbReference type="PANTHER" id="PTHR35867:SF1">
    <property type="entry name" value="PROTEIN RSEC"/>
    <property type="match status" value="1"/>
</dbReference>
<organism evidence="2 3">
    <name type="scientific">Idiomarina tyrosinivorans</name>
    <dbReference type="NCBI Taxonomy" id="1445662"/>
    <lineage>
        <taxon>Bacteria</taxon>
        <taxon>Pseudomonadati</taxon>
        <taxon>Pseudomonadota</taxon>
        <taxon>Gammaproteobacteria</taxon>
        <taxon>Alteromonadales</taxon>
        <taxon>Idiomarinaceae</taxon>
        <taxon>Idiomarina</taxon>
    </lineage>
</organism>
<evidence type="ECO:0000256" key="1">
    <source>
        <dbReference type="SAM" id="Phobius"/>
    </source>
</evidence>
<protein>
    <submittedName>
        <fullName evidence="2">Fis family transcriptional regulator</fullName>
    </submittedName>
</protein>
<evidence type="ECO:0000313" key="2">
    <source>
        <dbReference type="EMBL" id="RUO80592.1"/>
    </source>
</evidence>
<dbReference type="EMBL" id="PIQH01000004">
    <property type="protein sequence ID" value="RUO80592.1"/>
    <property type="molecule type" value="Genomic_DNA"/>
</dbReference>
<dbReference type="PIRSF" id="PIRSF004923">
    <property type="entry name" value="RseC"/>
    <property type="match status" value="1"/>
</dbReference>
<dbReference type="AlphaFoldDB" id="A0A432ZRV6"/>
<proteinExistence type="predicted"/>
<gene>
    <name evidence="2" type="ORF">CWI84_05910</name>
</gene>
<dbReference type="Pfam" id="PF04246">
    <property type="entry name" value="RseC_MucC"/>
    <property type="match status" value="1"/>
</dbReference>
<dbReference type="RefSeq" id="WP_126841652.1">
    <property type="nucleotide sequence ID" value="NZ_PIQH01000004.1"/>
</dbReference>
<accession>A0A432ZRV6</accession>